<organism evidence="1 2">
    <name type="scientific">Chryseobacterium rhizosphaerae</name>
    <dbReference type="NCBI Taxonomy" id="395937"/>
    <lineage>
        <taxon>Bacteria</taxon>
        <taxon>Pseudomonadati</taxon>
        <taxon>Bacteroidota</taxon>
        <taxon>Flavobacteriia</taxon>
        <taxon>Flavobacteriales</taxon>
        <taxon>Weeksellaceae</taxon>
        <taxon>Chryseobacterium group</taxon>
        <taxon>Chryseobacterium</taxon>
    </lineage>
</organism>
<evidence type="ECO:0000313" key="1">
    <source>
        <dbReference type="EMBL" id="MDR6526486.1"/>
    </source>
</evidence>
<protein>
    <submittedName>
        <fullName evidence="1">Bacteriocin-like protein</fullName>
    </submittedName>
</protein>
<dbReference type="EMBL" id="JAVDQY010000002">
    <property type="protein sequence ID" value="MDR6526486.1"/>
    <property type="molecule type" value="Genomic_DNA"/>
</dbReference>
<gene>
    <name evidence="1" type="ORF">J2787_001866</name>
</gene>
<dbReference type="AlphaFoldDB" id="A0AAE4C1I2"/>
<reference evidence="1" key="1">
    <citation type="submission" date="2023-07" db="EMBL/GenBank/DDBJ databases">
        <title>Sorghum-associated microbial communities from plants grown in Nebraska, USA.</title>
        <authorList>
            <person name="Schachtman D."/>
        </authorList>
    </citation>
    <scope>NUCLEOTIDE SEQUENCE</scope>
    <source>
        <strain evidence="1">DS2360</strain>
    </source>
</reference>
<dbReference type="RefSeq" id="WP_309945988.1">
    <property type="nucleotide sequence ID" value="NZ_JAVDQY010000002.1"/>
</dbReference>
<dbReference type="Proteomes" id="UP001184861">
    <property type="component" value="Unassembled WGS sequence"/>
</dbReference>
<accession>A0AAE4C1I2</accession>
<dbReference type="InterPro" id="IPR058074">
    <property type="entry name" value="Bacteriocin-like"/>
</dbReference>
<name>A0AAE4C1I2_9FLAO</name>
<comment type="caution">
    <text evidence="1">The sequence shown here is derived from an EMBL/GenBank/DDBJ whole genome shotgun (WGS) entry which is preliminary data.</text>
</comment>
<proteinExistence type="predicted"/>
<evidence type="ECO:0000313" key="2">
    <source>
        <dbReference type="Proteomes" id="UP001184861"/>
    </source>
</evidence>
<sequence>MKNLKKLTKKSLKEISGGVAATCPSLFQPCFDWCRWNSWQQANCMLSEPCTLSECFD</sequence>
<dbReference type="NCBIfam" id="NF047798">
    <property type="entry name" value="leader_Chryseo"/>
    <property type="match status" value="1"/>
</dbReference>